<dbReference type="SUPFAM" id="SSF53756">
    <property type="entry name" value="UDP-Glycosyltransferase/glycogen phosphorylase"/>
    <property type="match status" value="1"/>
</dbReference>
<protein>
    <submittedName>
        <fullName evidence="1">Glycosyltransferase family 4 protein</fullName>
        <ecNumber evidence="1">2.4.-.-</ecNumber>
    </submittedName>
</protein>
<keyword evidence="1" id="KW-0328">Glycosyltransferase</keyword>
<dbReference type="Pfam" id="PF13692">
    <property type="entry name" value="Glyco_trans_1_4"/>
    <property type="match status" value="1"/>
</dbReference>
<sequence length="368" mass="40674">MSATKLKQGLHSTMASEAPVKYHIVLHRPIDLKDIAQKAEMAQSPRHGMGLLAQRLNAQVHQPQGLPLSLSDRLQAKLVNSPESWALARSLKSQVGAEDCIFCTSEAGGLQIAAVCGAQRDRPQLAVFVHNLDRPRGRLALKLWQAAKRIDLFLACSQLQIDFLRQYLPISPTQVRFIWDHVDTQFFTPGLPTAAKKRPQIVSVGLEQRDYRTLAAATADLAVDVKISGFSRDAVALAQAMPDPLPANMSRQFYAWPELVQLYRDADVVVVSVRENRYAAGVQALMEAMACQRPVVVTATAGLSAYLNPEAVTCIQPGDVQQMRQAILHYLDHPDTALAKAQYGYQLAQEKHTMERYTEDVAACLQSL</sequence>
<proteinExistence type="predicted"/>
<dbReference type="EMBL" id="JBHZOL010000077">
    <property type="protein sequence ID" value="MFE4107057.1"/>
    <property type="molecule type" value="Genomic_DNA"/>
</dbReference>
<dbReference type="RefSeq" id="WP_377965409.1">
    <property type="nucleotide sequence ID" value="NZ_JBHZOL010000077.1"/>
</dbReference>
<dbReference type="PANTHER" id="PTHR12526:SF590">
    <property type="entry name" value="ALPHA-MALTOSE-1-PHOSPHATE SYNTHASE"/>
    <property type="match status" value="1"/>
</dbReference>
<dbReference type="Gene3D" id="3.40.50.2000">
    <property type="entry name" value="Glycogen Phosphorylase B"/>
    <property type="match status" value="2"/>
</dbReference>
<gene>
    <name evidence="1" type="ORF">ACFVKH_12250</name>
</gene>
<keyword evidence="2" id="KW-1185">Reference proteome</keyword>
<dbReference type="GO" id="GO:0016757">
    <property type="term" value="F:glycosyltransferase activity"/>
    <property type="evidence" value="ECO:0007669"/>
    <property type="project" value="UniProtKB-KW"/>
</dbReference>
<evidence type="ECO:0000313" key="2">
    <source>
        <dbReference type="Proteomes" id="UP001600165"/>
    </source>
</evidence>
<name>A0ABW6IFU8_9CYAN</name>
<reference evidence="1 2" key="1">
    <citation type="submission" date="2024-10" db="EMBL/GenBank/DDBJ databases">
        <authorList>
            <person name="Ratan Roy A."/>
            <person name="Morales Sandoval P.H."/>
            <person name="De Los Santos Villalobos S."/>
            <person name="Chakraborty S."/>
            <person name="Mukherjee J."/>
        </authorList>
    </citation>
    <scope>NUCLEOTIDE SEQUENCE [LARGE SCALE GENOMIC DNA]</scope>
    <source>
        <strain evidence="1 2">S1</strain>
    </source>
</reference>
<organism evidence="1 2">
    <name type="scientific">Almyronema epifaneia S1</name>
    <dbReference type="NCBI Taxonomy" id="2991925"/>
    <lineage>
        <taxon>Bacteria</taxon>
        <taxon>Bacillati</taxon>
        <taxon>Cyanobacteriota</taxon>
        <taxon>Cyanophyceae</taxon>
        <taxon>Nodosilineales</taxon>
        <taxon>Nodosilineaceae</taxon>
        <taxon>Almyronema</taxon>
        <taxon>Almyronema epifaneia</taxon>
    </lineage>
</organism>
<dbReference type="PANTHER" id="PTHR12526">
    <property type="entry name" value="GLYCOSYLTRANSFERASE"/>
    <property type="match status" value="1"/>
</dbReference>
<evidence type="ECO:0000313" key="1">
    <source>
        <dbReference type="EMBL" id="MFE4107057.1"/>
    </source>
</evidence>
<comment type="caution">
    <text evidence="1">The sequence shown here is derived from an EMBL/GenBank/DDBJ whole genome shotgun (WGS) entry which is preliminary data.</text>
</comment>
<keyword evidence="1" id="KW-0808">Transferase</keyword>
<dbReference type="CDD" id="cd03801">
    <property type="entry name" value="GT4_PimA-like"/>
    <property type="match status" value="1"/>
</dbReference>
<accession>A0ABW6IFU8</accession>
<dbReference type="EC" id="2.4.-.-" evidence="1"/>
<dbReference type="Proteomes" id="UP001600165">
    <property type="component" value="Unassembled WGS sequence"/>
</dbReference>